<dbReference type="SUPFAM" id="SSF46785">
    <property type="entry name" value="Winged helix' DNA-binding domain"/>
    <property type="match status" value="1"/>
</dbReference>
<dbReference type="PANTHER" id="PTHR30419:SF30">
    <property type="entry name" value="LYSR FAMILY TRANSCRIPTIONAL REGULATOR"/>
    <property type="match status" value="1"/>
</dbReference>
<dbReference type="PROSITE" id="PS50931">
    <property type="entry name" value="HTH_LYSR"/>
    <property type="match status" value="1"/>
</dbReference>
<feature type="domain" description="HTH lysR-type" evidence="5">
    <location>
        <begin position="1"/>
        <end position="58"/>
    </location>
</feature>
<dbReference type="Pfam" id="PF03466">
    <property type="entry name" value="LysR_substrate"/>
    <property type="match status" value="1"/>
</dbReference>
<dbReference type="AlphaFoldDB" id="A0A0F5VF75"/>
<reference evidence="6 7" key="1">
    <citation type="submission" date="2014-12" db="EMBL/GenBank/DDBJ databases">
        <title>Mercury Reductase activity and rhizosphere competence traits in the genome of root associated Photobacterium halotolerans MELD1.</title>
        <authorList>
            <person name="Mathew D.C."/>
            <person name="Huang C.-C."/>
        </authorList>
    </citation>
    <scope>NUCLEOTIDE SEQUENCE [LARGE SCALE GENOMIC DNA]</scope>
    <source>
        <strain evidence="6 7">MELD1</strain>
    </source>
</reference>
<dbReference type="GO" id="GO:0003700">
    <property type="term" value="F:DNA-binding transcription factor activity"/>
    <property type="evidence" value="ECO:0007669"/>
    <property type="project" value="InterPro"/>
</dbReference>
<dbReference type="RefSeq" id="WP_046219776.1">
    <property type="nucleotide sequence ID" value="NZ_JWYV01000003.1"/>
</dbReference>
<comment type="similarity">
    <text evidence="1">Belongs to the LysR transcriptional regulatory family.</text>
</comment>
<dbReference type="InterPro" id="IPR050950">
    <property type="entry name" value="HTH-type_LysR_regulators"/>
</dbReference>
<protein>
    <submittedName>
        <fullName evidence="6">LysR family transcriptional regulator</fullName>
    </submittedName>
</protein>
<organism evidence="6 7">
    <name type="scientific">Photobacterium halotolerans</name>
    <dbReference type="NCBI Taxonomy" id="265726"/>
    <lineage>
        <taxon>Bacteria</taxon>
        <taxon>Pseudomonadati</taxon>
        <taxon>Pseudomonadota</taxon>
        <taxon>Gammaproteobacteria</taxon>
        <taxon>Vibrionales</taxon>
        <taxon>Vibrionaceae</taxon>
        <taxon>Photobacterium</taxon>
    </lineage>
</organism>
<dbReference type="InterPro" id="IPR000847">
    <property type="entry name" value="LysR_HTH_N"/>
</dbReference>
<evidence type="ECO:0000259" key="5">
    <source>
        <dbReference type="PROSITE" id="PS50931"/>
    </source>
</evidence>
<dbReference type="InterPro" id="IPR036390">
    <property type="entry name" value="WH_DNA-bd_sf"/>
</dbReference>
<dbReference type="Gene3D" id="3.40.190.290">
    <property type="match status" value="1"/>
</dbReference>
<comment type="caution">
    <text evidence="6">The sequence shown here is derived from an EMBL/GenBank/DDBJ whole genome shotgun (WGS) entry which is preliminary data.</text>
</comment>
<dbReference type="PATRIC" id="fig|265726.11.peg.3163"/>
<dbReference type="PANTHER" id="PTHR30419">
    <property type="entry name" value="HTH-TYPE TRANSCRIPTIONAL REGULATOR YBHD"/>
    <property type="match status" value="1"/>
</dbReference>
<dbReference type="Gene3D" id="1.10.10.10">
    <property type="entry name" value="Winged helix-like DNA-binding domain superfamily/Winged helix DNA-binding domain"/>
    <property type="match status" value="1"/>
</dbReference>
<evidence type="ECO:0000256" key="4">
    <source>
        <dbReference type="ARBA" id="ARBA00023163"/>
    </source>
</evidence>
<gene>
    <name evidence="6" type="ORF">KY46_06290</name>
</gene>
<proteinExistence type="inferred from homology"/>
<dbReference type="OrthoDB" id="646694at2"/>
<dbReference type="GO" id="GO:0005829">
    <property type="term" value="C:cytosol"/>
    <property type="evidence" value="ECO:0007669"/>
    <property type="project" value="TreeGrafter"/>
</dbReference>
<dbReference type="EMBL" id="JWYV01000003">
    <property type="protein sequence ID" value="KKD00708.1"/>
    <property type="molecule type" value="Genomic_DNA"/>
</dbReference>
<evidence type="ECO:0000256" key="1">
    <source>
        <dbReference type="ARBA" id="ARBA00009437"/>
    </source>
</evidence>
<dbReference type="CDD" id="cd05466">
    <property type="entry name" value="PBP2_LTTR_substrate"/>
    <property type="match status" value="1"/>
</dbReference>
<dbReference type="Proteomes" id="UP000033633">
    <property type="component" value="Unassembled WGS sequence"/>
</dbReference>
<accession>A0A0F5VF75</accession>
<keyword evidence="7" id="KW-1185">Reference proteome</keyword>
<dbReference type="STRING" id="265726.KY46_06290"/>
<dbReference type="GO" id="GO:0003677">
    <property type="term" value="F:DNA binding"/>
    <property type="evidence" value="ECO:0007669"/>
    <property type="project" value="UniProtKB-KW"/>
</dbReference>
<name>A0A0F5VF75_9GAMM</name>
<keyword evidence="3" id="KW-0238">DNA-binding</keyword>
<keyword evidence="2" id="KW-0805">Transcription regulation</keyword>
<dbReference type="InterPro" id="IPR036388">
    <property type="entry name" value="WH-like_DNA-bd_sf"/>
</dbReference>
<dbReference type="PRINTS" id="PR00039">
    <property type="entry name" value="HTHLYSR"/>
</dbReference>
<evidence type="ECO:0000313" key="6">
    <source>
        <dbReference type="EMBL" id="KKD00708.1"/>
    </source>
</evidence>
<dbReference type="SUPFAM" id="SSF53850">
    <property type="entry name" value="Periplasmic binding protein-like II"/>
    <property type="match status" value="1"/>
</dbReference>
<evidence type="ECO:0000313" key="7">
    <source>
        <dbReference type="Proteomes" id="UP000033633"/>
    </source>
</evidence>
<evidence type="ECO:0000256" key="2">
    <source>
        <dbReference type="ARBA" id="ARBA00023015"/>
    </source>
</evidence>
<dbReference type="InterPro" id="IPR005119">
    <property type="entry name" value="LysR_subst-bd"/>
</dbReference>
<keyword evidence="4" id="KW-0804">Transcription</keyword>
<sequence length="297" mass="33896">MDIRQLTYFMTIAETGSFTKAAEKLHIAQPALSIAIKKFEQQLEMPLFHRSDRQIVLTHEGEVLIQHARLILQQVDDAKIAMAELKGLQKGEVRLGVPSMLGSYFFPDILMGFKSRYPNLKLTLVEAGTQSIRLMLLNGELDLGVIRSADLPDSLEAEPLLTSEMVAVVSPNHEFARQSSVSFEQFFSQELVMFKQGYFHRDYIDHVCQTHQLKQHIAFETNLLPMILSIIRQEFAISALLEMVTRHESGLAAVPFEQPVQLSLAIAWRKNGYLSIADRAFMEFIKDHQRHRRCQSV</sequence>
<dbReference type="Pfam" id="PF00126">
    <property type="entry name" value="HTH_1"/>
    <property type="match status" value="1"/>
</dbReference>
<evidence type="ECO:0000256" key="3">
    <source>
        <dbReference type="ARBA" id="ARBA00023125"/>
    </source>
</evidence>
<dbReference type="FunFam" id="1.10.10.10:FF:000001">
    <property type="entry name" value="LysR family transcriptional regulator"/>
    <property type="match status" value="1"/>
</dbReference>